<dbReference type="InterPro" id="IPR056782">
    <property type="entry name" value="HAD_PNKP"/>
</dbReference>
<keyword evidence="4" id="KW-1185">Reference proteome</keyword>
<organism evidence="3 4">
    <name type="scientific">Mycolicibacterium rufum</name>
    <dbReference type="NCBI Taxonomy" id="318424"/>
    <lineage>
        <taxon>Bacteria</taxon>
        <taxon>Bacillati</taxon>
        <taxon>Actinomycetota</taxon>
        <taxon>Actinomycetes</taxon>
        <taxon>Mycobacteriales</taxon>
        <taxon>Mycobacteriaceae</taxon>
        <taxon>Mycolicibacterium</taxon>
    </lineage>
</organism>
<proteinExistence type="predicted"/>
<dbReference type="InterPro" id="IPR036412">
    <property type="entry name" value="HAD-like_sf"/>
</dbReference>
<dbReference type="EMBL" id="CP092427">
    <property type="protein sequence ID" value="ULP37171.2"/>
    <property type="molecule type" value="Genomic_DNA"/>
</dbReference>
<protein>
    <recommendedName>
        <fullName evidence="2">Polynucleotide kinase PNKP phosphatase domain-containing protein</fullName>
    </recommendedName>
</protein>
<sequence>MRLKTHQPTAVGRSRVNYSKSSDEQRFRREVNDTAQPAAERRPAVIVDMDGTLCDVSTVIHLQAEPDGFAAFHRGCAECPPYEAVVKWCVDQHTQGHAILIVTGRDAWAHELTARWLAEHLPVEPGGVHMRDDGDFRSNVDVKRDILRRLTAEYDIRAAIDDDPEIVALWRTFGIPVAMVLDDGELLNLR</sequence>
<dbReference type="InterPro" id="IPR023214">
    <property type="entry name" value="HAD_sf"/>
</dbReference>
<accession>A0ABY3UI37</accession>
<evidence type="ECO:0000313" key="3">
    <source>
        <dbReference type="EMBL" id="ULP37171.2"/>
    </source>
</evidence>
<dbReference type="Proteomes" id="UP001055159">
    <property type="component" value="Chromosome"/>
</dbReference>
<dbReference type="Gene3D" id="3.40.50.1000">
    <property type="entry name" value="HAD superfamily/HAD-like"/>
    <property type="match status" value="1"/>
</dbReference>
<feature type="region of interest" description="Disordered" evidence="1">
    <location>
        <begin position="1"/>
        <end position="38"/>
    </location>
</feature>
<reference evidence="3" key="1">
    <citation type="submission" date="2022-08" db="EMBL/GenBank/DDBJ databases">
        <title>Whole genome sequencing of non-tuberculosis mycobacteria type-strains.</title>
        <authorList>
            <person name="Igarashi Y."/>
            <person name="Osugi A."/>
            <person name="Mitarai S."/>
        </authorList>
    </citation>
    <scope>NUCLEOTIDE SEQUENCE</scope>
    <source>
        <strain evidence="3">JCM 16372</strain>
    </source>
</reference>
<dbReference type="Pfam" id="PF25109">
    <property type="entry name" value="HAD_PNKP"/>
    <property type="match status" value="1"/>
</dbReference>
<evidence type="ECO:0000256" key="1">
    <source>
        <dbReference type="SAM" id="MobiDB-lite"/>
    </source>
</evidence>
<feature type="domain" description="Polynucleotide kinase PNKP phosphatase" evidence="2">
    <location>
        <begin position="44"/>
        <end position="180"/>
    </location>
</feature>
<dbReference type="RefSeq" id="WP_262875816.1">
    <property type="nucleotide sequence ID" value="NZ_CP092427.2"/>
</dbReference>
<gene>
    <name evidence="3" type="ORF">MJO55_01560</name>
</gene>
<feature type="compositionally biased region" description="Basic and acidic residues" evidence="1">
    <location>
        <begin position="21"/>
        <end position="32"/>
    </location>
</feature>
<dbReference type="SUPFAM" id="SSF56784">
    <property type="entry name" value="HAD-like"/>
    <property type="match status" value="1"/>
</dbReference>
<evidence type="ECO:0000313" key="4">
    <source>
        <dbReference type="Proteomes" id="UP001055159"/>
    </source>
</evidence>
<name>A0ABY3UI37_9MYCO</name>
<evidence type="ECO:0000259" key="2">
    <source>
        <dbReference type="Pfam" id="PF25109"/>
    </source>
</evidence>